<evidence type="ECO:0000259" key="7">
    <source>
        <dbReference type="Pfam" id="PF17390"/>
    </source>
</evidence>
<comment type="caution">
    <text evidence="8">The sequence shown here is derived from an EMBL/GenBank/DDBJ whole genome shotgun (WGS) entry which is preliminary data.</text>
</comment>
<organism evidence="8 9">
    <name type="scientific">Microbacterium invictum</name>
    <dbReference type="NCBI Taxonomy" id="515415"/>
    <lineage>
        <taxon>Bacteria</taxon>
        <taxon>Bacillati</taxon>
        <taxon>Actinomycetota</taxon>
        <taxon>Actinomycetes</taxon>
        <taxon>Micrococcales</taxon>
        <taxon>Microbacteriaceae</taxon>
        <taxon>Microbacterium</taxon>
    </lineage>
</organism>
<keyword evidence="8" id="KW-0326">Glycosidase</keyword>
<evidence type="ECO:0000256" key="1">
    <source>
        <dbReference type="ARBA" id="ARBA00001445"/>
    </source>
</evidence>
<dbReference type="Pfam" id="PF08531">
    <property type="entry name" value="Bac_rhamnosid_N"/>
    <property type="match status" value="1"/>
</dbReference>
<keyword evidence="9" id="KW-1185">Reference proteome</keyword>
<dbReference type="InterPro" id="IPR008928">
    <property type="entry name" value="6-hairpin_glycosidase_sf"/>
</dbReference>
<evidence type="ECO:0000256" key="3">
    <source>
        <dbReference type="ARBA" id="ARBA00022801"/>
    </source>
</evidence>
<sequence length="803" mass="86741">MVTEPAAPRPDEPRAATLRAATWIRADDEVRPAGERPAVLLRGRFTGAPGRAVLTAAAHGVFEVFLNGIRVGDDELSPGFTAYRRRLQVPQWDVTDLIGPGENVVGVVLSDGWFRGRHGFQRRPDGFGTRTALLLAITTEVGQALAATDADWQWRESHITRADLMDGQSEDLRLFDPGWATAEAGRADAASDGTVAASAPWHPVVLADDPLCADRTRLVAPIAPPVRRVQTLAPVSVTHPRPGIAVIDFGQNVNGWVRLRALGGDGERTVIRHGEALDDAGLLTTDHLRAFDFASRSPLPAGQIDEVTSRGEPGDVFEPRHTTHGFRYAQVERDGLVLDAGDIEAVVVHTNLVRTGSFACSDERLEELHEAVEWSFRGNACEVPTDCPQRERSGFTGDWQVFADTAAAMYDVSAFSRKWLRDLAADQWDDGRVPTVIPNPAGAQPSGDAFEDMSAGSAGWGDAAVFVPWSMWRAYGDRAALAEAYPAARAWVEYARSRAAELRHPQREARRPDPAPHEQYLWDAGFHFGEWLEPGVPPNPDPAADHGIVATAYLARSAELLGRIAAVLDRSADAAEYARLSADAKNAWATEYLPDPAAWSQGDHVRALVFGLVPASARQEVADRLAARIRENDTRLGTGFLATGMLLPALADHDHLDLAYELLLSERDPSWLGMLRRGATTMWEWWDGVDDAGVRGSLNHYSKGAVAAFLHTHVAGIGLPDDPGEADAGYRRARIAPRPGGGLTSAAASIETGHGRLTVSWRLADGAFALDVEVPDGIAADVTLPDGTTDVVTDGHHSFTCLA</sequence>
<feature type="domain" description="Alpha-L-rhamnosidase concanavalin-like" evidence="4">
    <location>
        <begin position="241"/>
        <end position="349"/>
    </location>
</feature>
<gene>
    <name evidence="8" type="ORF">BKA10_003200</name>
</gene>
<dbReference type="RefSeq" id="WP_183500887.1">
    <property type="nucleotide sequence ID" value="NZ_BAABCO010000003.1"/>
</dbReference>
<comment type="catalytic activity">
    <reaction evidence="1">
        <text>Hydrolysis of terminal non-reducing alpha-L-rhamnose residues in alpha-L-rhamnosides.</text>
        <dbReference type="EC" id="3.2.1.40"/>
    </reaction>
</comment>
<accession>A0AA40VNI6</accession>
<name>A0AA40VNI6_9MICO</name>
<dbReference type="AlphaFoldDB" id="A0AA40VNI6"/>
<evidence type="ECO:0000259" key="6">
    <source>
        <dbReference type="Pfam" id="PF17389"/>
    </source>
</evidence>
<dbReference type="InterPro" id="IPR012341">
    <property type="entry name" value="6hp_glycosidase-like_sf"/>
</dbReference>
<dbReference type="InterPro" id="IPR016007">
    <property type="entry name" value="Alpha_rhamnosid"/>
</dbReference>
<dbReference type="SUPFAM" id="SSF48208">
    <property type="entry name" value="Six-hairpin glycosidases"/>
    <property type="match status" value="1"/>
</dbReference>
<dbReference type="GO" id="GO:0030596">
    <property type="term" value="F:alpha-L-rhamnosidase activity"/>
    <property type="evidence" value="ECO:0007669"/>
    <property type="project" value="UniProtKB-EC"/>
</dbReference>
<dbReference type="PANTHER" id="PTHR33307:SF6">
    <property type="entry name" value="ALPHA-RHAMNOSIDASE (EUROFUNG)-RELATED"/>
    <property type="match status" value="1"/>
</dbReference>
<reference evidence="8 9" key="1">
    <citation type="submission" date="2020-08" db="EMBL/GenBank/DDBJ databases">
        <title>Sequencing the genomes of 1000 actinobacteria strains.</title>
        <authorList>
            <person name="Klenk H.-P."/>
        </authorList>
    </citation>
    <scope>NUCLEOTIDE SEQUENCE [LARGE SCALE GENOMIC DNA]</scope>
    <source>
        <strain evidence="8 9">DSM 19600</strain>
    </source>
</reference>
<protein>
    <recommendedName>
        <fullName evidence="2">alpha-L-rhamnosidase</fullName>
        <ecNumber evidence="2">3.2.1.40</ecNumber>
    </recommendedName>
</protein>
<dbReference type="Gene3D" id="2.60.420.10">
    <property type="entry name" value="Maltose phosphorylase, domain 3"/>
    <property type="match status" value="1"/>
</dbReference>
<evidence type="ECO:0000259" key="4">
    <source>
        <dbReference type="Pfam" id="PF05592"/>
    </source>
</evidence>
<feature type="domain" description="Alpha-L-rhamnosidase C-terminal" evidence="7">
    <location>
        <begin position="726"/>
        <end position="796"/>
    </location>
</feature>
<dbReference type="EMBL" id="JACIFH010000001">
    <property type="protein sequence ID" value="MBB4141406.1"/>
    <property type="molecule type" value="Genomic_DNA"/>
</dbReference>
<dbReference type="InterPro" id="IPR008902">
    <property type="entry name" value="Rhamnosid_concanavalin"/>
</dbReference>
<dbReference type="PANTHER" id="PTHR33307">
    <property type="entry name" value="ALPHA-RHAMNOSIDASE (EUROFUNG)"/>
    <property type="match status" value="1"/>
</dbReference>
<dbReference type="InterPro" id="IPR035396">
    <property type="entry name" value="Bac_rhamnosid6H"/>
</dbReference>
<evidence type="ECO:0000259" key="5">
    <source>
        <dbReference type="Pfam" id="PF08531"/>
    </source>
</evidence>
<dbReference type="InterPro" id="IPR013737">
    <property type="entry name" value="Bac_rhamnosid_N"/>
</dbReference>
<dbReference type="GO" id="GO:0005975">
    <property type="term" value="P:carbohydrate metabolic process"/>
    <property type="evidence" value="ECO:0007669"/>
    <property type="project" value="InterPro"/>
</dbReference>
<dbReference type="Gene3D" id="1.50.10.10">
    <property type="match status" value="1"/>
</dbReference>
<evidence type="ECO:0000313" key="9">
    <source>
        <dbReference type="Proteomes" id="UP000549113"/>
    </source>
</evidence>
<feature type="domain" description="Alpha-L-rhamnosidase six-hairpin glycosidase" evidence="6">
    <location>
        <begin position="354"/>
        <end position="714"/>
    </location>
</feature>
<dbReference type="Proteomes" id="UP000549113">
    <property type="component" value="Unassembled WGS sequence"/>
</dbReference>
<evidence type="ECO:0000256" key="2">
    <source>
        <dbReference type="ARBA" id="ARBA00012652"/>
    </source>
</evidence>
<dbReference type="InterPro" id="IPR035398">
    <property type="entry name" value="Bac_rhamnosid_C"/>
</dbReference>
<feature type="domain" description="Bacterial alpha-L-rhamnosidase N-terminal" evidence="5">
    <location>
        <begin position="50"/>
        <end position="229"/>
    </location>
</feature>
<proteinExistence type="predicted"/>
<keyword evidence="3 8" id="KW-0378">Hydrolase</keyword>
<dbReference type="Pfam" id="PF17390">
    <property type="entry name" value="Bac_rhamnosid_C"/>
    <property type="match status" value="1"/>
</dbReference>
<dbReference type="Pfam" id="PF05592">
    <property type="entry name" value="Bac_rhamnosid"/>
    <property type="match status" value="1"/>
</dbReference>
<evidence type="ECO:0000313" key="8">
    <source>
        <dbReference type="EMBL" id="MBB4141406.1"/>
    </source>
</evidence>
<dbReference type="Pfam" id="PF17389">
    <property type="entry name" value="Bac_rhamnosid6H"/>
    <property type="match status" value="1"/>
</dbReference>
<dbReference type="Gene3D" id="2.60.120.260">
    <property type="entry name" value="Galactose-binding domain-like"/>
    <property type="match status" value="2"/>
</dbReference>
<dbReference type="EC" id="3.2.1.40" evidence="2"/>